<dbReference type="EMBL" id="BGZK01000835">
    <property type="protein sequence ID" value="GBP62226.1"/>
    <property type="molecule type" value="Genomic_DNA"/>
</dbReference>
<reference evidence="3 4" key="1">
    <citation type="journal article" date="2019" name="Commun. Biol.">
        <title>The bagworm genome reveals a unique fibroin gene that provides high tensile strength.</title>
        <authorList>
            <person name="Kono N."/>
            <person name="Nakamura H."/>
            <person name="Ohtoshi R."/>
            <person name="Tomita M."/>
            <person name="Numata K."/>
            <person name="Arakawa K."/>
        </authorList>
    </citation>
    <scope>NUCLEOTIDE SEQUENCE [LARGE SCALE GENOMIC DNA]</scope>
</reference>
<evidence type="ECO:0000256" key="1">
    <source>
        <dbReference type="SAM" id="MobiDB-lite"/>
    </source>
</evidence>
<sequence length="229" mass="25570">MDQSRLAIAGFPVLTQTWPRNSTLGVPHENEQFQQVRHTHTKYRREVPTYAIAFQPLTEISDGPPPSITPLHRPLLAPSGSARADIGSAGAGRPPREAVHPIRKDLLARFNLRYGAAAASPIFSFVPRIIIFILLVPPFEYRFCTRRLARSSSFATGSNTAVVRKARRPTGKTGRCRKACIIHKEVRERRAPRRRYFTYGDVIGKRTPPPARWPARRPPPPPPPPAAAP</sequence>
<feature type="region of interest" description="Disordered" evidence="1">
    <location>
        <begin position="201"/>
        <end position="229"/>
    </location>
</feature>
<evidence type="ECO:0000313" key="4">
    <source>
        <dbReference type="Proteomes" id="UP000299102"/>
    </source>
</evidence>
<keyword evidence="2" id="KW-0472">Membrane</keyword>
<proteinExistence type="predicted"/>
<protein>
    <submittedName>
        <fullName evidence="3">Uncharacterized protein</fullName>
    </submittedName>
</protein>
<feature type="compositionally biased region" description="Pro residues" evidence="1">
    <location>
        <begin position="207"/>
        <end position="229"/>
    </location>
</feature>
<comment type="caution">
    <text evidence="3">The sequence shown here is derived from an EMBL/GenBank/DDBJ whole genome shotgun (WGS) entry which is preliminary data.</text>
</comment>
<keyword evidence="2" id="KW-1133">Transmembrane helix</keyword>
<dbReference type="AlphaFoldDB" id="A0A4C1XEC0"/>
<dbReference type="Proteomes" id="UP000299102">
    <property type="component" value="Unassembled WGS sequence"/>
</dbReference>
<gene>
    <name evidence="3" type="ORF">EVAR_38228_1</name>
</gene>
<evidence type="ECO:0000313" key="3">
    <source>
        <dbReference type="EMBL" id="GBP62226.1"/>
    </source>
</evidence>
<name>A0A4C1XEC0_EUMVA</name>
<keyword evidence="2" id="KW-0812">Transmembrane</keyword>
<feature type="transmembrane region" description="Helical" evidence="2">
    <location>
        <begin position="112"/>
        <end position="136"/>
    </location>
</feature>
<accession>A0A4C1XEC0</accession>
<evidence type="ECO:0000256" key="2">
    <source>
        <dbReference type="SAM" id="Phobius"/>
    </source>
</evidence>
<keyword evidence="4" id="KW-1185">Reference proteome</keyword>
<organism evidence="3 4">
    <name type="scientific">Eumeta variegata</name>
    <name type="common">Bagworm moth</name>
    <name type="synonym">Eumeta japonica</name>
    <dbReference type="NCBI Taxonomy" id="151549"/>
    <lineage>
        <taxon>Eukaryota</taxon>
        <taxon>Metazoa</taxon>
        <taxon>Ecdysozoa</taxon>
        <taxon>Arthropoda</taxon>
        <taxon>Hexapoda</taxon>
        <taxon>Insecta</taxon>
        <taxon>Pterygota</taxon>
        <taxon>Neoptera</taxon>
        <taxon>Endopterygota</taxon>
        <taxon>Lepidoptera</taxon>
        <taxon>Glossata</taxon>
        <taxon>Ditrysia</taxon>
        <taxon>Tineoidea</taxon>
        <taxon>Psychidae</taxon>
        <taxon>Oiketicinae</taxon>
        <taxon>Eumeta</taxon>
    </lineage>
</organism>